<name>A0A1I1TKW7_9FLAO</name>
<dbReference type="STRING" id="739143.SAMN05216297_109209"/>
<dbReference type="Gene3D" id="3.40.50.1820">
    <property type="entry name" value="alpha/beta hydrolase"/>
    <property type="match status" value="1"/>
</dbReference>
<dbReference type="Proteomes" id="UP000199672">
    <property type="component" value="Unassembled WGS sequence"/>
</dbReference>
<dbReference type="InterPro" id="IPR029058">
    <property type="entry name" value="AB_hydrolase_fold"/>
</dbReference>
<feature type="domain" description="BD-FAE-like" evidence="2">
    <location>
        <begin position="65"/>
        <end position="260"/>
    </location>
</feature>
<dbReference type="SUPFAM" id="SSF53474">
    <property type="entry name" value="alpha/beta-Hydrolases"/>
    <property type="match status" value="1"/>
</dbReference>
<dbReference type="GO" id="GO:0016787">
    <property type="term" value="F:hydrolase activity"/>
    <property type="evidence" value="ECO:0007669"/>
    <property type="project" value="UniProtKB-KW"/>
</dbReference>
<dbReference type="PANTHER" id="PTHR48081:SF6">
    <property type="entry name" value="PEPTIDASE S9 PROLYL OLIGOPEPTIDASE CATALYTIC DOMAIN-CONTAINING PROTEIN"/>
    <property type="match status" value="1"/>
</dbReference>
<accession>A0A1I1TKW7</accession>
<dbReference type="InterPro" id="IPR049492">
    <property type="entry name" value="BD-FAE-like_dom"/>
</dbReference>
<dbReference type="RefSeq" id="WP_244165402.1">
    <property type="nucleotide sequence ID" value="NZ_FOMH01000009.1"/>
</dbReference>
<organism evidence="3 4">
    <name type="scientific">Flavobacterium phragmitis</name>
    <dbReference type="NCBI Taxonomy" id="739143"/>
    <lineage>
        <taxon>Bacteria</taxon>
        <taxon>Pseudomonadati</taxon>
        <taxon>Bacteroidota</taxon>
        <taxon>Flavobacteriia</taxon>
        <taxon>Flavobacteriales</taxon>
        <taxon>Flavobacteriaceae</taxon>
        <taxon>Flavobacterium</taxon>
    </lineage>
</organism>
<dbReference type="EMBL" id="FOMH01000009">
    <property type="protein sequence ID" value="SFD59179.1"/>
    <property type="molecule type" value="Genomic_DNA"/>
</dbReference>
<dbReference type="Pfam" id="PF20434">
    <property type="entry name" value="BD-FAE"/>
    <property type="match status" value="1"/>
</dbReference>
<evidence type="ECO:0000256" key="1">
    <source>
        <dbReference type="ARBA" id="ARBA00022801"/>
    </source>
</evidence>
<proteinExistence type="predicted"/>
<keyword evidence="4" id="KW-1185">Reference proteome</keyword>
<evidence type="ECO:0000313" key="3">
    <source>
        <dbReference type="EMBL" id="SFD59179.1"/>
    </source>
</evidence>
<dbReference type="AlphaFoldDB" id="A0A1I1TKW7"/>
<evidence type="ECO:0000259" key="2">
    <source>
        <dbReference type="Pfam" id="PF20434"/>
    </source>
</evidence>
<sequence length="310" mass="33559">MKGILKTKGIRTALLIFLVVAGKTCGQSKTINIWDKKVPGAIANADYKETNSDDSWMRRVTNPRLDVYPAPAEKATGAAVIICPGGGYSGMAIGHEGKQVAQWLNSLGITAFVLKYRLPDNTIMADKSIGPMQDGQRAIRLVRSRAKEWGIDPKKIGIMGFSAGGHLASTLSTHFNAKVYDDADATSARPDFSLLIYPVISMREDITHMGSRINLLGEKPSSEQVSYFSGELQVNSETPTAFLVHSMDDGAVPVENSIEYALALKKNKIPCELHIYEKGGHGYGLGKSGGTESDWSLACGRWLKAKGLIN</sequence>
<dbReference type="PANTHER" id="PTHR48081">
    <property type="entry name" value="AB HYDROLASE SUPERFAMILY PROTEIN C4A8.06C"/>
    <property type="match status" value="1"/>
</dbReference>
<evidence type="ECO:0000313" key="4">
    <source>
        <dbReference type="Proteomes" id="UP000199672"/>
    </source>
</evidence>
<gene>
    <name evidence="3" type="ORF">SAMN05216297_109209</name>
</gene>
<keyword evidence="1" id="KW-0378">Hydrolase</keyword>
<reference evidence="4" key="1">
    <citation type="submission" date="2016-10" db="EMBL/GenBank/DDBJ databases">
        <authorList>
            <person name="Varghese N."/>
            <person name="Submissions S."/>
        </authorList>
    </citation>
    <scope>NUCLEOTIDE SEQUENCE [LARGE SCALE GENOMIC DNA]</scope>
    <source>
        <strain evidence="4">CGMCC 1.10370</strain>
    </source>
</reference>
<dbReference type="InterPro" id="IPR050300">
    <property type="entry name" value="GDXG_lipolytic_enzyme"/>
</dbReference>
<protein>
    <submittedName>
        <fullName evidence="3">Acetyl esterase/lipase</fullName>
    </submittedName>
</protein>